<comment type="subcellular location">
    <subcellularLocation>
        <location evidence="1">Cell membrane</location>
        <topology evidence="1">Single-pass membrane protein</topology>
    </subcellularLocation>
    <subcellularLocation>
        <location evidence="7">Cell membrane</location>
        <topology evidence="7">Single-pass type II membrane protein</topology>
    </subcellularLocation>
</comment>
<evidence type="ECO:0000313" key="9">
    <source>
        <dbReference type="Proteomes" id="UP001597508"/>
    </source>
</evidence>
<keyword evidence="4 7" id="KW-0812">Transmembrane</keyword>
<reference evidence="9" key="1">
    <citation type="journal article" date="2019" name="Int. J. Syst. Evol. Microbiol.">
        <title>The Global Catalogue of Microorganisms (GCM) 10K type strain sequencing project: providing services to taxonomists for standard genome sequencing and annotation.</title>
        <authorList>
            <consortium name="The Broad Institute Genomics Platform"/>
            <consortium name="The Broad Institute Genome Sequencing Center for Infectious Disease"/>
            <person name="Wu L."/>
            <person name="Ma J."/>
        </authorList>
    </citation>
    <scope>NUCLEOTIDE SEQUENCE [LARGE SCALE GENOMIC DNA]</scope>
    <source>
        <strain evidence="9">KCTC 52127</strain>
    </source>
</reference>
<evidence type="ECO:0000313" key="8">
    <source>
        <dbReference type="EMBL" id="MFD2568899.1"/>
    </source>
</evidence>
<keyword evidence="3" id="KW-1003">Cell membrane</keyword>
<keyword evidence="5" id="KW-1133">Transmembrane helix</keyword>
<keyword evidence="7" id="KW-0653">Protein transport</keyword>
<evidence type="ECO:0000256" key="5">
    <source>
        <dbReference type="ARBA" id="ARBA00022989"/>
    </source>
</evidence>
<organism evidence="8 9">
    <name type="scientific">Pseudotenacibaculum haliotis</name>
    <dbReference type="NCBI Taxonomy" id="1862138"/>
    <lineage>
        <taxon>Bacteria</taxon>
        <taxon>Pseudomonadati</taxon>
        <taxon>Bacteroidota</taxon>
        <taxon>Flavobacteriia</taxon>
        <taxon>Flavobacteriales</taxon>
        <taxon>Flavobacteriaceae</taxon>
        <taxon>Pseudotenacibaculum</taxon>
    </lineage>
</organism>
<dbReference type="PANTHER" id="PTHR30558:SF3">
    <property type="entry name" value="BIOPOLYMER TRANSPORT PROTEIN EXBD-RELATED"/>
    <property type="match status" value="1"/>
</dbReference>
<keyword evidence="9" id="KW-1185">Reference proteome</keyword>
<evidence type="ECO:0000256" key="3">
    <source>
        <dbReference type="ARBA" id="ARBA00022475"/>
    </source>
</evidence>
<comment type="similarity">
    <text evidence="2 7">Belongs to the ExbD/TolR family.</text>
</comment>
<comment type="caution">
    <text evidence="8">The sequence shown here is derived from an EMBL/GenBank/DDBJ whole genome shotgun (WGS) entry which is preliminary data.</text>
</comment>
<keyword evidence="6" id="KW-0472">Membrane</keyword>
<dbReference type="InterPro" id="IPR003400">
    <property type="entry name" value="ExbD"/>
</dbReference>
<accession>A0ABW5LWB8</accession>
<evidence type="ECO:0000256" key="7">
    <source>
        <dbReference type="RuleBase" id="RU003879"/>
    </source>
</evidence>
<dbReference type="Proteomes" id="UP001597508">
    <property type="component" value="Unassembled WGS sequence"/>
</dbReference>
<gene>
    <name evidence="8" type="ORF">ACFSRZ_16105</name>
</gene>
<evidence type="ECO:0000256" key="6">
    <source>
        <dbReference type="ARBA" id="ARBA00023136"/>
    </source>
</evidence>
<dbReference type="Pfam" id="PF02472">
    <property type="entry name" value="ExbD"/>
    <property type="match status" value="1"/>
</dbReference>
<evidence type="ECO:0000256" key="1">
    <source>
        <dbReference type="ARBA" id="ARBA00004162"/>
    </source>
</evidence>
<name>A0ABW5LWB8_9FLAO</name>
<dbReference type="PANTHER" id="PTHR30558">
    <property type="entry name" value="EXBD MEMBRANE COMPONENT OF PMF-DRIVEN MACROMOLECULE IMPORT SYSTEM"/>
    <property type="match status" value="1"/>
</dbReference>
<keyword evidence="7" id="KW-0813">Transport</keyword>
<evidence type="ECO:0000256" key="2">
    <source>
        <dbReference type="ARBA" id="ARBA00005811"/>
    </source>
</evidence>
<dbReference type="RefSeq" id="WP_379667603.1">
    <property type="nucleotide sequence ID" value="NZ_JBHULH010000012.1"/>
</dbReference>
<proteinExistence type="inferred from homology"/>
<evidence type="ECO:0000256" key="4">
    <source>
        <dbReference type="ARBA" id="ARBA00022692"/>
    </source>
</evidence>
<sequence length="200" mass="22948">MRRELPEINAGSMADIAFLLLIFFLVTTTMDVDQGIFTKLPRKENDTPPIVLKDKNLLEVIINEHNQLLVEEKEIKINELTKIALAFVDNGGGTDRDGKPCDWCQGAKDPTSSDHPSKAVINIQAVRSANYETYISVLDKLYKAYGILRDRYALKTYQVSYKDMVKEEKKMLENNQLLRDRIKLIQEKYPLLITDSQIQN</sequence>
<protein>
    <submittedName>
        <fullName evidence="8">ExbD/TolR family protein</fullName>
    </submittedName>
</protein>
<dbReference type="EMBL" id="JBHULH010000012">
    <property type="protein sequence ID" value="MFD2568899.1"/>
    <property type="molecule type" value="Genomic_DNA"/>
</dbReference>